<feature type="compositionally biased region" description="Basic and acidic residues" evidence="6">
    <location>
        <begin position="201"/>
        <end position="212"/>
    </location>
</feature>
<evidence type="ECO:0000256" key="5">
    <source>
        <dbReference type="ARBA" id="ARBA00023242"/>
    </source>
</evidence>
<evidence type="ECO:0000256" key="2">
    <source>
        <dbReference type="ARBA" id="ARBA00023015"/>
    </source>
</evidence>
<dbReference type="AlphaFoldDB" id="A0AAE1WC74"/>
<feature type="compositionally biased region" description="Low complexity" evidence="6">
    <location>
        <begin position="214"/>
        <end position="226"/>
    </location>
</feature>
<keyword evidence="2" id="KW-0805">Transcription regulation</keyword>
<comment type="caution">
    <text evidence="8">The sequence shown here is derived from an EMBL/GenBank/DDBJ whole genome shotgun (WGS) entry which is preliminary data.</text>
</comment>
<gene>
    <name evidence="8" type="ORF">Sango_2124800</name>
</gene>
<feature type="region of interest" description="Disordered" evidence="6">
    <location>
        <begin position="382"/>
        <end position="406"/>
    </location>
</feature>
<dbReference type="Gene3D" id="2.40.330.10">
    <property type="entry name" value="DNA-binding pseudobarrel domain"/>
    <property type="match status" value="2"/>
</dbReference>
<evidence type="ECO:0000259" key="7">
    <source>
        <dbReference type="PROSITE" id="PS50863"/>
    </source>
</evidence>
<dbReference type="SUPFAM" id="SSF101936">
    <property type="entry name" value="DNA-binding pseudobarrel domain"/>
    <property type="match status" value="2"/>
</dbReference>
<feature type="compositionally biased region" description="Acidic residues" evidence="6">
    <location>
        <begin position="187"/>
        <end position="200"/>
    </location>
</feature>
<dbReference type="PANTHER" id="PTHR31391">
    <property type="entry name" value="B3 DOMAIN-CONTAINING PROTEIN OS11G0197600-RELATED"/>
    <property type="match status" value="1"/>
</dbReference>
<feature type="domain" description="TF-B3" evidence="7">
    <location>
        <begin position="276"/>
        <end position="372"/>
    </location>
</feature>
<evidence type="ECO:0000256" key="1">
    <source>
        <dbReference type="ARBA" id="ARBA00004123"/>
    </source>
</evidence>
<evidence type="ECO:0000256" key="4">
    <source>
        <dbReference type="ARBA" id="ARBA00023163"/>
    </source>
</evidence>
<sequence>MKGDCMDCRKWEEDMYWSRFQTVQFCQVLTGRFDHQLIIKKMVRDCMDCRKWEENMYWSRFQTVQFCQVLTGRFDHQLAIPKKFANNLREKMARTVALKGPSGHKWSVGLVTNGDMLLLKHGWKAFVDDHSLEENDILIFKYNVNSRFDVLMFDQESLCEKETSYFVKKCEHTESARGNKRRRSLEESFDETNESSDDVADDHRAKKPRSDAARTPPSRVQPSRSTSRSRRGIKRGKRGSRGAQPLQLKSRRREVTEEEKHKAQQMAVAESSENSFIVVMRDSHVYKGFFMSVPAEWARFHLPNKSHDIELRVSDNVWRAKYHYRGYGGGLTGGWKTFVMENFLEEFDVCLFDLISRTDDAMILDVKIFRVVEEVIPPSQVMRETSRGTSKRASKFVMDSSSDEDV</sequence>
<comment type="subcellular location">
    <subcellularLocation>
        <location evidence="1">Nucleus</location>
    </subcellularLocation>
</comment>
<organism evidence="8 9">
    <name type="scientific">Sesamum angolense</name>
    <dbReference type="NCBI Taxonomy" id="2727404"/>
    <lineage>
        <taxon>Eukaryota</taxon>
        <taxon>Viridiplantae</taxon>
        <taxon>Streptophyta</taxon>
        <taxon>Embryophyta</taxon>
        <taxon>Tracheophyta</taxon>
        <taxon>Spermatophyta</taxon>
        <taxon>Magnoliopsida</taxon>
        <taxon>eudicotyledons</taxon>
        <taxon>Gunneridae</taxon>
        <taxon>Pentapetalae</taxon>
        <taxon>asterids</taxon>
        <taxon>lamiids</taxon>
        <taxon>Lamiales</taxon>
        <taxon>Pedaliaceae</taxon>
        <taxon>Sesamum</taxon>
    </lineage>
</organism>
<accession>A0AAE1WC74</accession>
<keyword evidence="3" id="KW-0238">DNA-binding</keyword>
<name>A0AAE1WC74_9LAMI</name>
<evidence type="ECO:0000313" key="8">
    <source>
        <dbReference type="EMBL" id="KAK4390615.1"/>
    </source>
</evidence>
<feature type="compositionally biased region" description="Basic residues" evidence="6">
    <location>
        <begin position="227"/>
        <end position="240"/>
    </location>
</feature>
<feature type="region of interest" description="Disordered" evidence="6">
    <location>
        <begin position="172"/>
        <end position="267"/>
    </location>
</feature>
<evidence type="ECO:0000256" key="6">
    <source>
        <dbReference type="SAM" id="MobiDB-lite"/>
    </source>
</evidence>
<reference evidence="8" key="2">
    <citation type="journal article" date="2024" name="Plant">
        <title>Genomic evolution and insights into agronomic trait innovations of Sesamum species.</title>
        <authorList>
            <person name="Miao H."/>
            <person name="Wang L."/>
            <person name="Qu L."/>
            <person name="Liu H."/>
            <person name="Sun Y."/>
            <person name="Le M."/>
            <person name="Wang Q."/>
            <person name="Wei S."/>
            <person name="Zheng Y."/>
            <person name="Lin W."/>
            <person name="Duan Y."/>
            <person name="Cao H."/>
            <person name="Xiong S."/>
            <person name="Wang X."/>
            <person name="Wei L."/>
            <person name="Li C."/>
            <person name="Ma Q."/>
            <person name="Ju M."/>
            <person name="Zhao R."/>
            <person name="Li G."/>
            <person name="Mu C."/>
            <person name="Tian Q."/>
            <person name="Mei H."/>
            <person name="Zhang T."/>
            <person name="Gao T."/>
            <person name="Zhang H."/>
        </authorList>
    </citation>
    <scope>NUCLEOTIDE SEQUENCE</scope>
    <source>
        <strain evidence="8">K16</strain>
    </source>
</reference>
<keyword evidence="9" id="KW-1185">Reference proteome</keyword>
<dbReference type="SMART" id="SM01019">
    <property type="entry name" value="B3"/>
    <property type="match status" value="2"/>
</dbReference>
<dbReference type="InterPro" id="IPR015300">
    <property type="entry name" value="DNA-bd_pseudobarrel_sf"/>
</dbReference>
<feature type="domain" description="TF-B3" evidence="7">
    <location>
        <begin position="63"/>
        <end position="156"/>
    </location>
</feature>
<dbReference type="GO" id="GO:0003677">
    <property type="term" value="F:DNA binding"/>
    <property type="evidence" value="ECO:0007669"/>
    <property type="project" value="UniProtKB-KW"/>
</dbReference>
<reference evidence="8" key="1">
    <citation type="submission" date="2020-06" db="EMBL/GenBank/DDBJ databases">
        <authorList>
            <person name="Li T."/>
            <person name="Hu X."/>
            <person name="Zhang T."/>
            <person name="Song X."/>
            <person name="Zhang H."/>
            <person name="Dai N."/>
            <person name="Sheng W."/>
            <person name="Hou X."/>
            <person name="Wei L."/>
        </authorList>
    </citation>
    <scope>NUCLEOTIDE SEQUENCE</scope>
    <source>
        <strain evidence="8">K16</strain>
        <tissue evidence="8">Leaf</tissue>
    </source>
</reference>
<dbReference type="CDD" id="cd10017">
    <property type="entry name" value="B3_DNA"/>
    <property type="match status" value="2"/>
</dbReference>
<feature type="compositionally biased region" description="Basic and acidic residues" evidence="6">
    <location>
        <begin position="253"/>
        <end position="262"/>
    </location>
</feature>
<keyword evidence="5" id="KW-0539">Nucleus</keyword>
<dbReference type="PROSITE" id="PS50863">
    <property type="entry name" value="B3"/>
    <property type="match status" value="2"/>
</dbReference>
<dbReference type="PANTHER" id="PTHR31391:SF157">
    <property type="entry name" value="B3 DOMAIN-CONTAINING PROTEIN REM16"/>
    <property type="match status" value="1"/>
</dbReference>
<dbReference type="GO" id="GO:0005634">
    <property type="term" value="C:nucleus"/>
    <property type="evidence" value="ECO:0007669"/>
    <property type="project" value="UniProtKB-SubCell"/>
</dbReference>
<dbReference type="EMBL" id="JACGWL010000012">
    <property type="protein sequence ID" value="KAK4390615.1"/>
    <property type="molecule type" value="Genomic_DNA"/>
</dbReference>
<evidence type="ECO:0000313" key="9">
    <source>
        <dbReference type="Proteomes" id="UP001289374"/>
    </source>
</evidence>
<dbReference type="InterPro" id="IPR003340">
    <property type="entry name" value="B3_DNA-bd"/>
</dbReference>
<dbReference type="InterPro" id="IPR044837">
    <property type="entry name" value="REM16-like"/>
</dbReference>
<dbReference type="Pfam" id="PF02362">
    <property type="entry name" value="B3"/>
    <property type="match status" value="2"/>
</dbReference>
<dbReference type="Proteomes" id="UP001289374">
    <property type="component" value="Unassembled WGS sequence"/>
</dbReference>
<evidence type="ECO:0000256" key="3">
    <source>
        <dbReference type="ARBA" id="ARBA00023125"/>
    </source>
</evidence>
<keyword evidence="4" id="KW-0804">Transcription</keyword>
<protein>
    <submittedName>
        <fullName evidence="8">B3 domain-containing protein REM16</fullName>
    </submittedName>
</protein>
<proteinExistence type="predicted"/>